<dbReference type="InterPro" id="IPR022755">
    <property type="entry name" value="Znf_C2H2_jaz"/>
</dbReference>
<keyword evidence="2 4" id="KW-0863">Zinc-finger</keyword>
<dbReference type="GO" id="GO:0003676">
    <property type="term" value="F:nucleic acid binding"/>
    <property type="evidence" value="ECO:0007669"/>
    <property type="project" value="InterPro"/>
</dbReference>
<dbReference type="InterPro" id="IPR036236">
    <property type="entry name" value="Znf_C2H2_sf"/>
</dbReference>
<evidence type="ECO:0000313" key="7">
    <source>
        <dbReference type="EMBL" id="ODQ81310.1"/>
    </source>
</evidence>
<evidence type="ECO:0000256" key="3">
    <source>
        <dbReference type="ARBA" id="ARBA00022833"/>
    </source>
</evidence>
<proteinExistence type="predicted"/>
<dbReference type="SMART" id="SM00451">
    <property type="entry name" value="ZnF_U1"/>
    <property type="match status" value="1"/>
</dbReference>
<dbReference type="Gene3D" id="3.30.160.60">
    <property type="entry name" value="Classic Zinc Finger"/>
    <property type="match status" value="1"/>
</dbReference>
<evidence type="ECO:0000256" key="2">
    <source>
        <dbReference type="ARBA" id="ARBA00022771"/>
    </source>
</evidence>
<dbReference type="PROSITE" id="PS00636">
    <property type="entry name" value="DNAJ_1"/>
    <property type="match status" value="1"/>
</dbReference>
<evidence type="ECO:0000256" key="1">
    <source>
        <dbReference type="ARBA" id="ARBA00022723"/>
    </source>
</evidence>
<dbReference type="SUPFAM" id="SSF46565">
    <property type="entry name" value="Chaperone J-domain"/>
    <property type="match status" value="1"/>
</dbReference>
<dbReference type="PRINTS" id="PR00625">
    <property type="entry name" value="JDOMAIN"/>
</dbReference>
<evidence type="ECO:0008006" key="9">
    <source>
        <dbReference type="Google" id="ProtNLM"/>
    </source>
</evidence>
<dbReference type="GeneID" id="30149489"/>
<dbReference type="InterPro" id="IPR013087">
    <property type="entry name" value="Znf_C2H2_type"/>
</dbReference>
<dbReference type="Gene3D" id="1.10.287.110">
    <property type="entry name" value="DnaJ domain"/>
    <property type="match status" value="1"/>
</dbReference>
<dbReference type="InterPro" id="IPR018253">
    <property type="entry name" value="DnaJ_domain_CS"/>
</dbReference>
<dbReference type="Proteomes" id="UP000094336">
    <property type="component" value="Unassembled WGS sequence"/>
</dbReference>
<dbReference type="SMART" id="SM00271">
    <property type="entry name" value="DnaJ"/>
    <property type="match status" value="1"/>
</dbReference>
<dbReference type="InterPro" id="IPR001623">
    <property type="entry name" value="DnaJ_domain"/>
</dbReference>
<dbReference type="Pfam" id="PF21884">
    <property type="entry name" value="ZUO1-like_ZHD"/>
    <property type="match status" value="1"/>
</dbReference>
<dbReference type="AlphaFoldDB" id="A0A1E3QUG1"/>
<dbReference type="EMBL" id="KV454428">
    <property type="protein sequence ID" value="ODQ81310.1"/>
    <property type="molecule type" value="Genomic_DNA"/>
</dbReference>
<organism evidence="7 8">
    <name type="scientific">Babjeviella inositovora NRRL Y-12698</name>
    <dbReference type="NCBI Taxonomy" id="984486"/>
    <lineage>
        <taxon>Eukaryota</taxon>
        <taxon>Fungi</taxon>
        <taxon>Dikarya</taxon>
        <taxon>Ascomycota</taxon>
        <taxon>Saccharomycotina</taxon>
        <taxon>Pichiomycetes</taxon>
        <taxon>Serinales incertae sedis</taxon>
        <taxon>Babjeviella</taxon>
    </lineage>
</organism>
<dbReference type="Pfam" id="PF00226">
    <property type="entry name" value="DnaJ"/>
    <property type="match status" value="1"/>
</dbReference>
<evidence type="ECO:0000256" key="4">
    <source>
        <dbReference type="PROSITE-ProRule" id="PRU00042"/>
    </source>
</evidence>
<dbReference type="PROSITE" id="PS50076">
    <property type="entry name" value="DNAJ_2"/>
    <property type="match status" value="1"/>
</dbReference>
<dbReference type="FunFam" id="1.10.287.110:FF:000046">
    <property type="entry name" value="dnaJ homolog subfamily C member 21"/>
    <property type="match status" value="1"/>
</dbReference>
<dbReference type="GO" id="GO:0008270">
    <property type="term" value="F:zinc ion binding"/>
    <property type="evidence" value="ECO:0007669"/>
    <property type="project" value="UniProtKB-KW"/>
</dbReference>
<dbReference type="InterPro" id="IPR003604">
    <property type="entry name" value="Matrin/U1-like-C_Znf_C2H2"/>
</dbReference>
<protein>
    <recommendedName>
        <fullName evidence="9">J domain-containing protein</fullName>
    </recommendedName>
</protein>
<dbReference type="STRING" id="984486.A0A1E3QUG1"/>
<dbReference type="Pfam" id="PF12171">
    <property type="entry name" value="zf-C2H2_jaz"/>
    <property type="match status" value="1"/>
</dbReference>
<accession>A0A1E3QUG1</accession>
<feature type="domain" description="C2H2-type" evidence="6">
    <location>
        <begin position="332"/>
        <end position="356"/>
    </location>
</feature>
<dbReference type="GO" id="GO:0005737">
    <property type="term" value="C:cytoplasm"/>
    <property type="evidence" value="ECO:0007669"/>
    <property type="project" value="TreeGrafter"/>
</dbReference>
<dbReference type="InterPro" id="IPR054076">
    <property type="entry name" value="ZUO1-like_ZHD"/>
</dbReference>
<keyword evidence="8" id="KW-1185">Reference proteome</keyword>
<dbReference type="SUPFAM" id="SSF57667">
    <property type="entry name" value="beta-beta-alpha zinc fingers"/>
    <property type="match status" value="1"/>
</dbReference>
<dbReference type="InterPro" id="IPR036869">
    <property type="entry name" value="J_dom_sf"/>
</dbReference>
<dbReference type="PANTHER" id="PTHR44029:SF1">
    <property type="entry name" value="DNAJ HOMOLOG SUBFAMILY C MEMBER 21"/>
    <property type="match status" value="1"/>
</dbReference>
<reference evidence="8" key="1">
    <citation type="submission" date="2016-05" db="EMBL/GenBank/DDBJ databases">
        <title>Comparative genomics of biotechnologically important yeasts.</title>
        <authorList>
            <consortium name="DOE Joint Genome Institute"/>
            <person name="Riley R."/>
            <person name="Haridas S."/>
            <person name="Wolfe K.H."/>
            <person name="Lopes M.R."/>
            <person name="Hittinger C.T."/>
            <person name="Goker M."/>
            <person name="Salamov A."/>
            <person name="Wisecaver J."/>
            <person name="Long T.M."/>
            <person name="Aerts A.L."/>
            <person name="Barry K."/>
            <person name="Choi C."/>
            <person name="Clum A."/>
            <person name="Coughlan A.Y."/>
            <person name="Deshpande S."/>
            <person name="Douglass A.P."/>
            <person name="Hanson S.J."/>
            <person name="Klenk H.-P."/>
            <person name="Labutti K."/>
            <person name="Lapidus A."/>
            <person name="Lindquist E."/>
            <person name="Lipzen A."/>
            <person name="Meier-Kolthoff J.P."/>
            <person name="Ohm R.A."/>
            <person name="Otillar R.P."/>
            <person name="Pangilinan J."/>
            <person name="Peng Y."/>
            <person name="Rokas A."/>
            <person name="Rosa C.A."/>
            <person name="Scheuner C."/>
            <person name="Sibirny A.A."/>
            <person name="Slot J.C."/>
            <person name="Stielow J.B."/>
            <person name="Sun H."/>
            <person name="Kurtzman C.P."/>
            <person name="Blackwell M."/>
            <person name="Grigoriev I.V."/>
            <person name="Jeffries T.W."/>
        </authorList>
    </citation>
    <scope>NUCLEOTIDE SEQUENCE [LARGE SCALE GENOMIC DNA]</scope>
    <source>
        <strain evidence="8">NRRL Y-12698</strain>
    </source>
</reference>
<dbReference type="PANTHER" id="PTHR44029">
    <property type="entry name" value="DNAJ HOMOLOG SUBFAMILY C MEMBER 21"/>
    <property type="match status" value="1"/>
</dbReference>
<evidence type="ECO:0000259" key="6">
    <source>
        <dbReference type="PROSITE" id="PS50157"/>
    </source>
</evidence>
<dbReference type="OrthoDB" id="5894at2759"/>
<name>A0A1E3QUG1_9ASCO</name>
<dbReference type="InterPro" id="IPR051964">
    <property type="entry name" value="Chaperone_stress_response"/>
</dbReference>
<dbReference type="CDD" id="cd06257">
    <property type="entry name" value="DnaJ"/>
    <property type="match status" value="1"/>
</dbReference>
<dbReference type="PROSITE" id="PS50157">
    <property type="entry name" value="ZINC_FINGER_C2H2_2"/>
    <property type="match status" value="1"/>
</dbReference>
<keyword evidence="3" id="KW-0862">Zinc</keyword>
<evidence type="ECO:0000259" key="5">
    <source>
        <dbReference type="PROSITE" id="PS50076"/>
    </source>
</evidence>
<keyword evidence="1" id="KW-0479">Metal-binding</keyword>
<gene>
    <name evidence="7" type="ORF">BABINDRAFT_33457</name>
</gene>
<dbReference type="RefSeq" id="XP_018986638.1">
    <property type="nucleotide sequence ID" value="XM_019131636.1"/>
</dbReference>
<sequence length="376" mass="43611">MKTCYYELLEVSTTATDAELKKAYRRKALQLHPDKNPDEVEWATNQFALVRAAYEVLSDAQERAWYDSHKSLILREDDDYGNTSDPECEPAVVGTSAEEIMRYFDPSYFAQVNDTVNGMYSVAGQLFAKLAAEEVAAGKAQGMPEFANFHDDSPQALAVAAEMLYLPVFGNSRANYASETRVFYTQWTSFASVKTFAWKELYRYSSAPDRRTRRAMERENKRLREEARKEYNTTIRSFVNFLKKRDPRVKVGAKEFEIQQRKKIQDDLKRQAERDRAANEEKMREFEVQNWQVEDRDEMAEMEAEFGEDWGKKKGKKGKKGRVLAGDAVEVFECIVCDKLFKSENQFAAHERSKKHKKAVRQMTWEMMQEGIELGL</sequence>
<dbReference type="PROSITE" id="PS00028">
    <property type="entry name" value="ZINC_FINGER_C2H2_1"/>
    <property type="match status" value="1"/>
</dbReference>
<evidence type="ECO:0000313" key="8">
    <source>
        <dbReference type="Proteomes" id="UP000094336"/>
    </source>
</evidence>
<feature type="domain" description="J" evidence="5">
    <location>
        <begin position="4"/>
        <end position="70"/>
    </location>
</feature>